<evidence type="ECO:0000256" key="3">
    <source>
        <dbReference type="ARBA" id="ARBA00022884"/>
    </source>
</evidence>
<dbReference type="CDD" id="cd02393">
    <property type="entry name" value="KH-I_PNPase"/>
    <property type="match status" value="1"/>
</dbReference>
<name>A0A7J0FIL6_9ERIC</name>
<keyword evidence="2" id="KW-0548">Nucleotidyltransferase</keyword>
<dbReference type="GO" id="GO:0005739">
    <property type="term" value="C:mitochondrion"/>
    <property type="evidence" value="ECO:0007669"/>
    <property type="project" value="TreeGrafter"/>
</dbReference>
<dbReference type="InterPro" id="IPR004087">
    <property type="entry name" value="KH_dom"/>
</dbReference>
<evidence type="ECO:0000256" key="1">
    <source>
        <dbReference type="ARBA" id="ARBA00022679"/>
    </source>
</evidence>
<dbReference type="PANTHER" id="PTHR11252">
    <property type="entry name" value="POLYRIBONUCLEOTIDE NUCLEOTIDYLTRANSFERASE"/>
    <property type="match status" value="1"/>
</dbReference>
<dbReference type="PANTHER" id="PTHR11252:SF0">
    <property type="entry name" value="POLYRIBONUCLEOTIDE NUCLEOTIDYLTRANSFERASE 1, MITOCHONDRIAL"/>
    <property type="match status" value="1"/>
</dbReference>
<dbReference type="FunFam" id="3.30.1370.10:FF:000001">
    <property type="entry name" value="Polyribonucleotide nucleotidyltransferase"/>
    <property type="match status" value="1"/>
</dbReference>
<dbReference type="GO" id="GO:0009570">
    <property type="term" value="C:chloroplast stroma"/>
    <property type="evidence" value="ECO:0007669"/>
    <property type="project" value="TreeGrafter"/>
</dbReference>
<dbReference type="GO" id="GO:0003723">
    <property type="term" value="F:RNA binding"/>
    <property type="evidence" value="ECO:0007669"/>
    <property type="project" value="UniProtKB-UniRule"/>
</dbReference>
<comment type="caution">
    <text evidence="6">The sequence shown here is derived from an EMBL/GenBank/DDBJ whole genome shotgun (WGS) entry which is preliminary data.</text>
</comment>
<dbReference type="SMART" id="SM00322">
    <property type="entry name" value="KH"/>
    <property type="match status" value="1"/>
</dbReference>
<sequence length="96" mass="10645">MSKCSPPPSKMLSKYAPLIHVMKVKPEKINLIIGSGGKKVKSIIEETGVEYIDTQDDGIVKITAKDQSSLEKSKAIISKLTMVPTVGDIYRERQRK</sequence>
<dbReference type="Gene3D" id="3.30.1370.10">
    <property type="entry name" value="K Homology domain, type 1"/>
    <property type="match status" value="1"/>
</dbReference>
<gene>
    <name evidence="6" type="ORF">Acr_12g0005900</name>
</gene>
<keyword evidence="1 6" id="KW-0808">Transferase</keyword>
<dbReference type="GO" id="GO:0004654">
    <property type="term" value="F:polyribonucleotide nucleotidyltransferase activity"/>
    <property type="evidence" value="ECO:0007669"/>
    <property type="project" value="InterPro"/>
</dbReference>
<dbReference type="OrthoDB" id="1712786at2759"/>
<evidence type="ECO:0000259" key="5">
    <source>
        <dbReference type="SMART" id="SM00322"/>
    </source>
</evidence>
<organism evidence="6 7">
    <name type="scientific">Actinidia rufa</name>
    <dbReference type="NCBI Taxonomy" id="165716"/>
    <lineage>
        <taxon>Eukaryota</taxon>
        <taxon>Viridiplantae</taxon>
        <taxon>Streptophyta</taxon>
        <taxon>Embryophyta</taxon>
        <taxon>Tracheophyta</taxon>
        <taxon>Spermatophyta</taxon>
        <taxon>Magnoliopsida</taxon>
        <taxon>eudicotyledons</taxon>
        <taxon>Gunneridae</taxon>
        <taxon>Pentapetalae</taxon>
        <taxon>asterids</taxon>
        <taxon>Ericales</taxon>
        <taxon>Actinidiaceae</taxon>
        <taxon>Actinidia</taxon>
    </lineage>
</organism>
<dbReference type="InterPro" id="IPR036612">
    <property type="entry name" value="KH_dom_type_1_sf"/>
</dbReference>
<dbReference type="GO" id="GO:0000965">
    <property type="term" value="P:mitochondrial RNA 3'-end processing"/>
    <property type="evidence" value="ECO:0007669"/>
    <property type="project" value="TreeGrafter"/>
</dbReference>
<evidence type="ECO:0000313" key="7">
    <source>
        <dbReference type="Proteomes" id="UP000585474"/>
    </source>
</evidence>
<dbReference type="GO" id="GO:0000958">
    <property type="term" value="P:mitochondrial mRNA catabolic process"/>
    <property type="evidence" value="ECO:0007669"/>
    <property type="project" value="TreeGrafter"/>
</dbReference>
<dbReference type="AlphaFoldDB" id="A0A7J0FIL6"/>
<dbReference type="EMBL" id="BJWL01000012">
    <property type="protein sequence ID" value="GFY98049.1"/>
    <property type="molecule type" value="Genomic_DNA"/>
</dbReference>
<dbReference type="PROSITE" id="PS50084">
    <property type="entry name" value="KH_TYPE_1"/>
    <property type="match status" value="1"/>
</dbReference>
<dbReference type="InterPro" id="IPR004088">
    <property type="entry name" value="KH_dom_type_1"/>
</dbReference>
<feature type="domain" description="K Homology" evidence="5">
    <location>
        <begin position="16"/>
        <end position="81"/>
    </location>
</feature>
<proteinExistence type="predicted"/>
<evidence type="ECO:0000313" key="6">
    <source>
        <dbReference type="EMBL" id="GFY98049.1"/>
    </source>
</evidence>
<dbReference type="GO" id="GO:0000175">
    <property type="term" value="F:3'-5'-RNA exonuclease activity"/>
    <property type="evidence" value="ECO:0007669"/>
    <property type="project" value="TreeGrafter"/>
</dbReference>
<evidence type="ECO:0000256" key="4">
    <source>
        <dbReference type="PROSITE-ProRule" id="PRU00117"/>
    </source>
</evidence>
<protein>
    <submittedName>
        <fullName evidence="6">Polyribonucleotide nucleotidyltransferase</fullName>
    </submittedName>
</protein>
<evidence type="ECO:0000256" key="2">
    <source>
        <dbReference type="ARBA" id="ARBA00022695"/>
    </source>
</evidence>
<reference evidence="6 7" key="1">
    <citation type="submission" date="2019-07" db="EMBL/GenBank/DDBJ databases">
        <title>De Novo Assembly of kiwifruit Actinidia rufa.</title>
        <authorList>
            <person name="Sugita-Konishi S."/>
            <person name="Sato K."/>
            <person name="Mori E."/>
            <person name="Abe Y."/>
            <person name="Kisaki G."/>
            <person name="Hamano K."/>
            <person name="Suezawa K."/>
            <person name="Otani M."/>
            <person name="Fukuda T."/>
            <person name="Manabe T."/>
            <person name="Gomi K."/>
            <person name="Tabuchi M."/>
            <person name="Akimitsu K."/>
            <person name="Kataoka I."/>
        </authorList>
    </citation>
    <scope>NUCLEOTIDE SEQUENCE [LARGE SCALE GENOMIC DNA]</scope>
    <source>
        <strain evidence="7">cv. Fuchu</strain>
    </source>
</reference>
<dbReference type="InterPro" id="IPR012162">
    <property type="entry name" value="PNPase"/>
</dbReference>
<keyword evidence="7" id="KW-1185">Reference proteome</keyword>
<dbReference type="Pfam" id="PF00013">
    <property type="entry name" value="KH_1"/>
    <property type="match status" value="1"/>
</dbReference>
<dbReference type="GO" id="GO:0005829">
    <property type="term" value="C:cytosol"/>
    <property type="evidence" value="ECO:0007669"/>
    <property type="project" value="TreeGrafter"/>
</dbReference>
<keyword evidence="3 4" id="KW-0694">RNA-binding</keyword>
<dbReference type="Proteomes" id="UP000585474">
    <property type="component" value="Unassembled WGS sequence"/>
</dbReference>
<accession>A0A7J0FIL6</accession>
<dbReference type="SUPFAM" id="SSF54791">
    <property type="entry name" value="Eukaryotic type KH-domain (KH-domain type I)"/>
    <property type="match status" value="1"/>
</dbReference>